<reference evidence="3" key="1">
    <citation type="submission" date="2014-10" db="EMBL/GenBank/DDBJ databases">
        <authorList>
            <person name="Kuske C.R."/>
            <person name="Challacombe J.F."/>
            <person name="Daligault H.E."/>
            <person name="Davenport K.W."/>
            <person name="Johnson S.L."/>
            <person name="Siddaramappa S."/>
            <person name="Petersen J.M."/>
        </authorList>
    </citation>
    <scope>NUCLEOTIDE SEQUENCE [LARGE SCALE GENOMIC DNA]</scope>
    <source>
        <strain evidence="3">CA97-1460</strain>
    </source>
</reference>
<dbReference type="AlphaFoldDB" id="A0A1J0KS09"/>
<dbReference type="Proteomes" id="UP000182521">
    <property type="component" value="Chromosome"/>
</dbReference>
<evidence type="ECO:0000313" key="3">
    <source>
        <dbReference type="Proteomes" id="UP000182521"/>
    </source>
</evidence>
<dbReference type="KEGG" id="frc:KX01_872"/>
<keyword evidence="3" id="KW-1185">Reference proteome</keyword>
<comment type="similarity">
    <text evidence="1">Belongs to the ROK (NagC/XylR) family.</text>
</comment>
<sequence>MNIFEQAEIQNKVIIGVDIGGTKINAGKVIGTNLLKTSLNKIPAAGEYDAQSVIEVIKETIANVFSDDVEGIGIGIPSVVDRKTGTIYDVQNIKSWKEVHLKKILEEEFKVPVYIDNDANCFAIGERLYGKGKKYQNFVGITIGTGIGGGIINNGTLLQDSNCGSGEFGMLPYLDGILEDYCSGQFFIKKIGVDGAELFNRAKNNDIDAIEIYKQFGKHLGNAIKSIMYTIDPEAIILAGSIISAREYFENEMWEEIRSFAYTQSPKKLKLEWSSSDGDFQVFGAAAVYLDRVYNKKS</sequence>
<gene>
    <name evidence="2" type="ORF">KX01_872</name>
</gene>
<protein>
    <submittedName>
        <fullName evidence="2">ROK family protein</fullName>
    </submittedName>
</protein>
<dbReference type="EMBL" id="CP009654">
    <property type="protein sequence ID" value="APC96438.1"/>
    <property type="molecule type" value="Genomic_DNA"/>
</dbReference>
<dbReference type="STRING" id="1542390.KX01_872"/>
<name>A0A1J0KS09_9GAMM</name>
<accession>A0A1J0KS09</accession>
<organism evidence="2 3">
    <name type="scientific">Francisella frigiditurris</name>
    <dbReference type="NCBI Taxonomy" id="1542390"/>
    <lineage>
        <taxon>Bacteria</taxon>
        <taxon>Pseudomonadati</taxon>
        <taxon>Pseudomonadota</taxon>
        <taxon>Gammaproteobacteria</taxon>
        <taxon>Thiotrichales</taxon>
        <taxon>Francisellaceae</taxon>
        <taxon>Francisella</taxon>
    </lineage>
</organism>
<dbReference type="InterPro" id="IPR043129">
    <property type="entry name" value="ATPase_NBD"/>
</dbReference>
<evidence type="ECO:0000313" key="2">
    <source>
        <dbReference type="EMBL" id="APC96438.1"/>
    </source>
</evidence>
<dbReference type="InterPro" id="IPR000600">
    <property type="entry name" value="ROK"/>
</dbReference>
<dbReference type="PANTHER" id="PTHR18964">
    <property type="entry name" value="ROK (REPRESSOR, ORF, KINASE) FAMILY"/>
    <property type="match status" value="1"/>
</dbReference>
<dbReference type="RefSeq" id="WP_198021103.1">
    <property type="nucleotide sequence ID" value="NZ_CP009654.1"/>
</dbReference>
<dbReference type="PANTHER" id="PTHR18964:SF149">
    <property type="entry name" value="BIFUNCTIONAL UDP-N-ACETYLGLUCOSAMINE 2-EPIMERASE_N-ACETYLMANNOSAMINE KINASE"/>
    <property type="match status" value="1"/>
</dbReference>
<dbReference type="Pfam" id="PF00480">
    <property type="entry name" value="ROK"/>
    <property type="match status" value="1"/>
</dbReference>
<evidence type="ECO:0000256" key="1">
    <source>
        <dbReference type="ARBA" id="ARBA00006479"/>
    </source>
</evidence>
<proteinExistence type="inferred from homology"/>
<dbReference type="Gene3D" id="3.30.420.40">
    <property type="match status" value="2"/>
</dbReference>
<dbReference type="SUPFAM" id="SSF53067">
    <property type="entry name" value="Actin-like ATPase domain"/>
    <property type="match status" value="1"/>
</dbReference>